<dbReference type="SMART" id="SM01274">
    <property type="entry name" value="malic"/>
    <property type="match status" value="1"/>
</dbReference>
<protein>
    <recommendedName>
        <fullName evidence="3">Malic enzyme N-terminal domain-containing protein</fullName>
    </recommendedName>
</protein>
<name>A0AAU9MXR7_9ASTR</name>
<feature type="domain" description="Malic enzyme N-terminal" evidence="3">
    <location>
        <begin position="1"/>
        <end position="115"/>
    </location>
</feature>
<dbReference type="Gene3D" id="3.40.50.10380">
    <property type="entry name" value="Malic enzyme, N-terminal domain"/>
    <property type="match status" value="1"/>
</dbReference>
<evidence type="ECO:0000313" key="5">
    <source>
        <dbReference type="Proteomes" id="UP001157418"/>
    </source>
</evidence>
<dbReference type="GO" id="GO:0004471">
    <property type="term" value="F:malate dehydrogenase (decarboxylating) (NAD+) activity"/>
    <property type="evidence" value="ECO:0007669"/>
    <property type="project" value="TreeGrafter"/>
</dbReference>
<dbReference type="InterPro" id="IPR001891">
    <property type="entry name" value="Malic_OxRdtase"/>
</dbReference>
<dbReference type="Proteomes" id="UP001157418">
    <property type="component" value="Unassembled WGS sequence"/>
</dbReference>
<dbReference type="SUPFAM" id="SSF53223">
    <property type="entry name" value="Aminoacid dehydrogenase-like, N-terminal domain"/>
    <property type="match status" value="1"/>
</dbReference>
<comment type="cofactor">
    <cofactor evidence="1">
        <name>Mg(2+)</name>
        <dbReference type="ChEBI" id="CHEBI:18420"/>
    </cofactor>
</comment>
<dbReference type="InterPro" id="IPR012301">
    <property type="entry name" value="Malic_N_dom"/>
</dbReference>
<dbReference type="Pfam" id="PF00390">
    <property type="entry name" value="malic"/>
    <property type="match status" value="1"/>
</dbReference>
<dbReference type="InterPro" id="IPR037062">
    <property type="entry name" value="Malic_N_dom_sf"/>
</dbReference>
<organism evidence="4 5">
    <name type="scientific">Lactuca virosa</name>
    <dbReference type="NCBI Taxonomy" id="75947"/>
    <lineage>
        <taxon>Eukaryota</taxon>
        <taxon>Viridiplantae</taxon>
        <taxon>Streptophyta</taxon>
        <taxon>Embryophyta</taxon>
        <taxon>Tracheophyta</taxon>
        <taxon>Spermatophyta</taxon>
        <taxon>Magnoliopsida</taxon>
        <taxon>eudicotyledons</taxon>
        <taxon>Gunneridae</taxon>
        <taxon>Pentapetalae</taxon>
        <taxon>asterids</taxon>
        <taxon>campanulids</taxon>
        <taxon>Asterales</taxon>
        <taxon>Asteraceae</taxon>
        <taxon>Cichorioideae</taxon>
        <taxon>Cichorieae</taxon>
        <taxon>Lactucinae</taxon>
        <taxon>Lactuca</taxon>
    </lineage>
</organism>
<dbReference type="AlphaFoldDB" id="A0AAU9MXR7"/>
<dbReference type="EMBL" id="CAKMRJ010003334">
    <property type="protein sequence ID" value="CAH1431317.1"/>
    <property type="molecule type" value="Genomic_DNA"/>
</dbReference>
<comment type="caution">
    <text evidence="4">The sequence shown here is derived from an EMBL/GenBank/DDBJ whole genome shotgun (WGS) entry which is preliminary data.</text>
</comment>
<reference evidence="4 5" key="1">
    <citation type="submission" date="2022-01" db="EMBL/GenBank/DDBJ databases">
        <authorList>
            <person name="Xiong W."/>
            <person name="Schranz E."/>
        </authorList>
    </citation>
    <scope>NUCLEOTIDE SEQUENCE [LARGE SCALE GENOMIC DNA]</scope>
</reference>
<evidence type="ECO:0000256" key="1">
    <source>
        <dbReference type="ARBA" id="ARBA00001946"/>
    </source>
</evidence>
<dbReference type="PANTHER" id="PTHR23406:SF32">
    <property type="entry name" value="NADP-DEPENDENT MALIC ENZYME"/>
    <property type="match status" value="1"/>
</dbReference>
<dbReference type="InterPro" id="IPR046346">
    <property type="entry name" value="Aminoacid_DH-like_N_sf"/>
</dbReference>
<proteinExistence type="predicted"/>
<keyword evidence="2" id="KW-0560">Oxidoreductase</keyword>
<evidence type="ECO:0000313" key="4">
    <source>
        <dbReference type="EMBL" id="CAH1431317.1"/>
    </source>
</evidence>
<evidence type="ECO:0000256" key="2">
    <source>
        <dbReference type="ARBA" id="ARBA00023002"/>
    </source>
</evidence>
<dbReference type="PRINTS" id="PR00072">
    <property type="entry name" value="MALOXRDTASE"/>
</dbReference>
<gene>
    <name evidence="4" type="ORF">LVIROSA_LOCUS18040</name>
</gene>
<sequence>MLKEGHILYRLERERYIFEKKTRPSYVDTYYTGIRGIGISIGKLDLYVAAAGINPQRVLPIMIDIGTNNQALLKDPLYLGLQHRLDGEEYIAVIDEFMEAVFTRWPHVIVQEKYIRIEGEGSYRRKHSESMTAKAKVIEVEV</sequence>
<dbReference type="GO" id="GO:0006108">
    <property type="term" value="P:malate metabolic process"/>
    <property type="evidence" value="ECO:0007669"/>
    <property type="project" value="TreeGrafter"/>
</dbReference>
<keyword evidence="5" id="KW-1185">Reference proteome</keyword>
<dbReference type="GO" id="GO:0005739">
    <property type="term" value="C:mitochondrion"/>
    <property type="evidence" value="ECO:0007669"/>
    <property type="project" value="TreeGrafter"/>
</dbReference>
<accession>A0AAU9MXR7</accession>
<dbReference type="PANTHER" id="PTHR23406">
    <property type="entry name" value="MALIC ENZYME-RELATED"/>
    <property type="match status" value="1"/>
</dbReference>
<evidence type="ECO:0000259" key="3">
    <source>
        <dbReference type="SMART" id="SM01274"/>
    </source>
</evidence>